<dbReference type="InterPro" id="IPR003439">
    <property type="entry name" value="ABC_transporter-like_ATP-bd"/>
</dbReference>
<gene>
    <name evidence="10" type="ORF">GCM10008927_25650</name>
</gene>
<dbReference type="Pfam" id="PF00664">
    <property type="entry name" value="ABC_membrane"/>
    <property type="match status" value="1"/>
</dbReference>
<dbReference type="Gene3D" id="3.40.50.300">
    <property type="entry name" value="P-loop containing nucleotide triphosphate hydrolases"/>
    <property type="match status" value="1"/>
</dbReference>
<proteinExistence type="predicted"/>
<comment type="caution">
    <text evidence="10">The sequence shown here is derived from an EMBL/GenBank/DDBJ whole genome shotgun (WGS) entry which is preliminary data.</text>
</comment>
<dbReference type="PROSITE" id="PS50929">
    <property type="entry name" value="ABC_TM1F"/>
    <property type="match status" value="1"/>
</dbReference>
<evidence type="ECO:0000259" key="8">
    <source>
        <dbReference type="PROSITE" id="PS50893"/>
    </source>
</evidence>
<comment type="subcellular location">
    <subcellularLocation>
        <location evidence="1">Cell membrane</location>
        <topology evidence="1">Multi-pass membrane protein</topology>
    </subcellularLocation>
</comment>
<dbReference type="InterPro" id="IPR039421">
    <property type="entry name" value="Type_1_exporter"/>
</dbReference>
<keyword evidence="3" id="KW-0547">Nucleotide-binding</keyword>
<dbReference type="PANTHER" id="PTHR43394">
    <property type="entry name" value="ATP-DEPENDENT PERMEASE MDL1, MITOCHONDRIAL"/>
    <property type="match status" value="1"/>
</dbReference>
<evidence type="ECO:0000256" key="4">
    <source>
        <dbReference type="ARBA" id="ARBA00022840"/>
    </source>
</evidence>
<dbReference type="Proteomes" id="UP000634455">
    <property type="component" value="Unassembled WGS sequence"/>
</dbReference>
<keyword evidence="6 7" id="KW-0472">Membrane</keyword>
<dbReference type="PANTHER" id="PTHR43394:SF1">
    <property type="entry name" value="ATP-BINDING CASSETTE SUB-FAMILY B MEMBER 10, MITOCHONDRIAL"/>
    <property type="match status" value="1"/>
</dbReference>
<dbReference type="SMART" id="SM00382">
    <property type="entry name" value="AAA"/>
    <property type="match status" value="1"/>
</dbReference>
<evidence type="ECO:0000313" key="10">
    <source>
        <dbReference type="EMBL" id="GHA58860.1"/>
    </source>
</evidence>
<dbReference type="EMBL" id="BMZF01000008">
    <property type="protein sequence ID" value="GHA58860.1"/>
    <property type="molecule type" value="Genomic_DNA"/>
</dbReference>
<feature type="transmembrane region" description="Helical" evidence="7">
    <location>
        <begin position="266"/>
        <end position="288"/>
    </location>
</feature>
<dbReference type="Pfam" id="PF00005">
    <property type="entry name" value="ABC_tran"/>
    <property type="match status" value="1"/>
</dbReference>
<keyword evidence="4 10" id="KW-0067">ATP-binding</keyword>
<feature type="transmembrane region" description="Helical" evidence="7">
    <location>
        <begin position="77"/>
        <end position="95"/>
    </location>
</feature>
<dbReference type="RefSeq" id="WP_189641130.1">
    <property type="nucleotide sequence ID" value="NZ_BMZF01000008.1"/>
</dbReference>
<dbReference type="InterPro" id="IPR027417">
    <property type="entry name" value="P-loop_NTPase"/>
</dbReference>
<dbReference type="PROSITE" id="PS50893">
    <property type="entry name" value="ABC_TRANSPORTER_2"/>
    <property type="match status" value="1"/>
</dbReference>
<dbReference type="InterPro" id="IPR036640">
    <property type="entry name" value="ABC1_TM_sf"/>
</dbReference>
<evidence type="ECO:0000256" key="6">
    <source>
        <dbReference type="ARBA" id="ARBA00023136"/>
    </source>
</evidence>
<feature type="domain" description="ABC transporter" evidence="8">
    <location>
        <begin position="359"/>
        <end position="593"/>
    </location>
</feature>
<reference evidence="11" key="1">
    <citation type="journal article" date="2019" name="Int. J. Syst. Evol. Microbiol.">
        <title>The Global Catalogue of Microorganisms (GCM) 10K type strain sequencing project: providing services to taxonomists for standard genome sequencing and annotation.</title>
        <authorList>
            <consortium name="The Broad Institute Genomics Platform"/>
            <consortium name="The Broad Institute Genome Sequencing Center for Infectious Disease"/>
            <person name="Wu L."/>
            <person name="Ma J."/>
        </authorList>
    </citation>
    <scope>NUCLEOTIDE SEQUENCE [LARGE SCALE GENOMIC DNA]</scope>
    <source>
        <strain evidence="11">KCTC 32465</strain>
    </source>
</reference>
<evidence type="ECO:0000259" key="9">
    <source>
        <dbReference type="PROSITE" id="PS50929"/>
    </source>
</evidence>
<evidence type="ECO:0000256" key="5">
    <source>
        <dbReference type="ARBA" id="ARBA00022989"/>
    </source>
</evidence>
<feature type="transmembrane region" description="Helical" evidence="7">
    <location>
        <begin position="182"/>
        <end position="199"/>
    </location>
</feature>
<dbReference type="InterPro" id="IPR011527">
    <property type="entry name" value="ABC1_TM_dom"/>
</dbReference>
<feature type="transmembrane region" description="Helical" evidence="7">
    <location>
        <begin position="32"/>
        <end position="57"/>
    </location>
</feature>
<feature type="transmembrane region" description="Helical" evidence="7">
    <location>
        <begin position="156"/>
        <end position="176"/>
    </location>
</feature>
<evidence type="ECO:0000313" key="11">
    <source>
        <dbReference type="Proteomes" id="UP000634455"/>
    </source>
</evidence>
<name>A0ABQ3D726_9RHOB</name>
<keyword evidence="11" id="KW-1185">Reference proteome</keyword>
<dbReference type="PROSITE" id="PS00211">
    <property type="entry name" value="ABC_TRANSPORTER_1"/>
    <property type="match status" value="1"/>
</dbReference>
<evidence type="ECO:0000256" key="2">
    <source>
        <dbReference type="ARBA" id="ARBA00022692"/>
    </source>
</evidence>
<dbReference type="InterPro" id="IPR017871">
    <property type="entry name" value="ABC_transporter-like_CS"/>
</dbReference>
<feature type="domain" description="ABC transmembrane type-1" evidence="9">
    <location>
        <begin position="32"/>
        <end position="324"/>
    </location>
</feature>
<organism evidence="10 11">
    <name type="scientific">Paramylibacter ulvae</name>
    <dbReference type="NCBI Taxonomy" id="1651968"/>
    <lineage>
        <taxon>Bacteria</taxon>
        <taxon>Pseudomonadati</taxon>
        <taxon>Pseudomonadota</taxon>
        <taxon>Alphaproteobacteria</taxon>
        <taxon>Rhodobacterales</taxon>
        <taxon>Paracoccaceae</taxon>
        <taxon>Paramylibacter</taxon>
    </lineage>
</organism>
<keyword evidence="5 7" id="KW-1133">Transmembrane helix</keyword>
<keyword evidence="2 7" id="KW-0812">Transmembrane</keyword>
<dbReference type="SUPFAM" id="SSF52540">
    <property type="entry name" value="P-loop containing nucleoside triphosphate hydrolases"/>
    <property type="match status" value="1"/>
</dbReference>
<evidence type="ECO:0000256" key="3">
    <source>
        <dbReference type="ARBA" id="ARBA00022741"/>
    </source>
</evidence>
<accession>A0ABQ3D726</accession>
<dbReference type="InterPro" id="IPR003593">
    <property type="entry name" value="AAA+_ATPase"/>
</dbReference>
<dbReference type="Gene3D" id="1.20.1560.10">
    <property type="entry name" value="ABC transporter type 1, transmembrane domain"/>
    <property type="match status" value="1"/>
</dbReference>
<dbReference type="SUPFAM" id="SSF90123">
    <property type="entry name" value="ABC transporter transmembrane region"/>
    <property type="match status" value="1"/>
</dbReference>
<evidence type="ECO:0000256" key="7">
    <source>
        <dbReference type="SAM" id="Phobius"/>
    </source>
</evidence>
<sequence length="599" mass="66483">MLWRTILARGDAMKQMREFLQLIWRHSRAKTVLLFALNLMSSVTEGIGLLLLVPLLAHLQTDQPILGGVSRWIEKLGLPQSLSGLLGLFFALVVLRSVISYARTMVWQDFQLNLIDTIRVNSFNALLHANWNWISNLKKSDHSNFLINEVDRIDDGVTYTMDFCTGLAAVLAYIVVAASLSFQMAIVALLVGASVMFFMRAQHRRARDLGENLGDAYEDMQQVVEEGLSSIKLTKILGNEDRHRNMMADILARLRTQQLAFSKTNAAAGAVFQIVIALVLVGFLWVGVKILELPLPNLLILVLILARLAPMLRSMQNQLNQILHAWPALRNLDEITQMAATHRDVLPETIQKIDLQDCITLNGVGFTYQSRKSASLNDITLQFPARKTTAIIGASGAGKSTLADILMGLLAPDHGEMRVDGELITDQHRVNWRHSLAYVPQEVFLFHDTIRNNLLWANVGADDAALKQALQRSAAQFVFDLDDGLDTVVGDAGLRLSGGERQRIALARAMLQNPSVLILDEATSALDTKNEMLIRQSLDQIHGDMTVIVIGHRLPTLENADQVVVLHDGQVNAVGTWAALSQNPDAQIPNEFKRDDAKK</sequence>
<protein>
    <submittedName>
        <fullName evidence="10">ABC transporter ATP-binding protein</fullName>
    </submittedName>
</protein>
<dbReference type="GO" id="GO:0005524">
    <property type="term" value="F:ATP binding"/>
    <property type="evidence" value="ECO:0007669"/>
    <property type="project" value="UniProtKB-KW"/>
</dbReference>
<evidence type="ECO:0000256" key="1">
    <source>
        <dbReference type="ARBA" id="ARBA00004651"/>
    </source>
</evidence>